<dbReference type="SUPFAM" id="SSF52058">
    <property type="entry name" value="L domain-like"/>
    <property type="match status" value="1"/>
</dbReference>
<dbReference type="Gene3D" id="1.20.58.360">
    <property type="entry name" value="Shigella T3SS effector IpaH defines"/>
    <property type="match status" value="1"/>
</dbReference>
<evidence type="ECO:0000256" key="6">
    <source>
        <dbReference type="ARBA" id="ARBA00022525"/>
    </source>
</evidence>
<dbReference type="EC" id="2.3.2.27" evidence="5"/>
<dbReference type="Proteomes" id="UP001048976">
    <property type="component" value="Unassembled WGS sequence"/>
</dbReference>
<evidence type="ECO:0000256" key="8">
    <source>
        <dbReference type="ARBA" id="ARBA00022679"/>
    </source>
</evidence>
<dbReference type="Gene3D" id="3.80.10.10">
    <property type="entry name" value="Ribonuclease Inhibitor"/>
    <property type="match status" value="1"/>
</dbReference>
<evidence type="ECO:0000256" key="13">
    <source>
        <dbReference type="ARBA" id="ARBA00023200"/>
    </source>
</evidence>
<evidence type="ECO:0000313" key="16">
    <source>
        <dbReference type="EMBL" id="MBV4451756.1"/>
    </source>
</evidence>
<keyword evidence="8 14" id="KW-0808">Transferase</keyword>
<dbReference type="InterPro" id="IPR003591">
    <property type="entry name" value="Leu-rich_rpt_typical-subtyp"/>
</dbReference>
<evidence type="ECO:0000256" key="4">
    <source>
        <dbReference type="ARBA" id="ARBA00009868"/>
    </source>
</evidence>
<sequence length="1610" mass="180953">MTEKRDLYDLVTPMAEAQLDAALLDMTGDLDKVKVLHATLPHWLVRARPQLLSDLQQAHADSAQVRENLRERLSRLQPLDKFCVEQLKTCLAAHGHTTLDVERDYLEIPRREPLNFAPSITGLLIETAALERRSLVRAAMQNFSAAEAQADGLPQGSVLRTAQEEQVIAGLTAAQFVQHCRALDLGGAYQAHIRDVFELPAPGETPVSLSYNQAALAVGQGKASDMQVDLHIALARGHISEATHARLLKLIKADLPAGPVESAPLGERLIWQGLNIDGACLWSVLLFGDAEPGKLPSGAVTVYLPNEPVRPWYEYPSLDDFKQYLALKLQVRPYRKFFKAYLSEAQRLDFFRRFDQDHSLGDVTPSSVTSNFSDFFFRACIGKIQLDSQVLAVPVAEVDEEARQQRLLDYLNVGLDVLNLAAFVVPVLGQLMMGVAVGQLLGEVFEGVEDWNHHDHAQALEHLINVAQGIGSMLLFTAGGHVVGSIIRPVATSAPFFEQVEAVTRHDHQPRLWRPRLSSYRQLGEMPQPWLADGRGVHQAQGKSYVKLDGEVYHVDYDPAVGEWRINHPTRPGAYRPPVRHNFQGGWQHLFERPAQWQEARYNLLRIDPQLSDLPTEALDSLAAITELEVGGLQRLAQAHEPLPERFHDSVARYRQHLEVEALCSALESGETPAARTGRTQMLALPLVEGWPPGRFFELLDSHGNRLESYPDLSPFDFSDQSIHITEQQLYSGQVMSTLLEALSVEQRETLLGEAVELEQAQPLLMRRLLTAVRRNHRELSRQLYARLNGAALGELAPLCAGFDGLSNRVAWELLAGASTAQRRYLRSTGRVPLMLAQRTREALDVMAMDQALMGLHWPFLADAATHRVAVGMLERLQGWPRDLLLQVREASLDGEVLEQTGPATASVRRTVVRSNHGFQAFDEQGQDLDTWVDGPLGLYQAILDSLSAAQRRAMKLQGETPAEQLRYRLSLKARDERQRLPRYLWPERPVPEELPDACALAQVRPPAEFAPALVRKVKKLYPALTEYQVADLLRNSGDDHLSRAKAIEALEQQFQRLHQALKRWRSDTSGHRDQDGPLWDYRLSRHQAMRAIERSWRGLSMCKDQQLKEVPGLVLDGIILGALPALPPDVRFDQVQHLSLRDMGLNDDVAYFLKHFKGLRTLELNGNQLSRLPEALSLMPELEHLYLAGNRLLLTEHTRKKLADLRGLKTLSMAGNPLLNAPDVGHLFDLRALILRDCQLKEFPAGVQRLPYLEHVDLRQNNISTLPDWLPSLPRSVAQAFNLRHNPLSATSEAGLRSLRRRTGLGLGFVHDDIGRINEQKARELWMVDERMVDFAEKDLVWTGLKNAPGSDGLFRLLAEMGGTADAQQVREDLQRRIWRVLDAAAGDAELREELFDRAATPLNCDDAAAVNFSNLEIVTEIGEARRLLANGRITARPLLKLARGLFRLDRLERIARQHSSEHPASDPLEVSLAYRTGLVDRFYLPGQPQHMRFARLGGVTQAALDSAEGEVKTAELSPELMTFMLDLPFWKDYLQRTFARRFEAVNGPLEQRMLEVFEQRLTLDDATYFARANDILAEQQLLQKAELQRLTEECIRLDDLQLCASIVP</sequence>
<dbReference type="InterPro" id="IPR051071">
    <property type="entry name" value="LRR-bact_E3_ubiq_ligases"/>
</dbReference>
<feature type="domain" description="NEL" evidence="15">
    <location>
        <begin position="1319"/>
        <end position="1610"/>
    </location>
</feature>
<evidence type="ECO:0000256" key="12">
    <source>
        <dbReference type="ARBA" id="ARBA00023026"/>
    </source>
</evidence>
<gene>
    <name evidence="16" type="ORF">KVG91_04000</name>
</gene>
<protein>
    <recommendedName>
        <fullName evidence="5">RING-type E3 ubiquitin transferase</fullName>
        <ecNumber evidence="5">2.3.2.27</ecNumber>
    </recommendedName>
</protein>
<keyword evidence="9" id="KW-0677">Repeat</keyword>
<comment type="PTM">
    <text evidence="14">Ubiquitinated in the presence of host E1 ubiquitin-activating enzyme, E2 ubiquitin-conjugating enzyme and ubiquitin.</text>
</comment>
<evidence type="ECO:0000256" key="1">
    <source>
        <dbReference type="ARBA" id="ARBA00000900"/>
    </source>
</evidence>
<evidence type="ECO:0000256" key="3">
    <source>
        <dbReference type="ARBA" id="ARBA00004613"/>
    </source>
</evidence>
<dbReference type="InterPro" id="IPR001611">
    <property type="entry name" value="Leu-rich_rpt"/>
</dbReference>
<keyword evidence="12" id="KW-0843">Virulence</keyword>
<keyword evidence="11 14" id="KW-0832">Ubl conjugation</keyword>
<evidence type="ECO:0000256" key="7">
    <source>
        <dbReference type="ARBA" id="ARBA00022614"/>
    </source>
</evidence>
<dbReference type="Pfam" id="PF20178">
    <property type="entry name" value="ToxA_N"/>
    <property type="match status" value="1"/>
</dbReference>
<organism evidence="16 17">
    <name type="scientific">Pseudomonas azadiae</name>
    <dbReference type="NCBI Taxonomy" id="2843612"/>
    <lineage>
        <taxon>Bacteria</taxon>
        <taxon>Pseudomonadati</taxon>
        <taxon>Pseudomonadota</taxon>
        <taxon>Gammaproteobacteria</taxon>
        <taxon>Pseudomonadales</taxon>
        <taxon>Pseudomonadaceae</taxon>
        <taxon>Pseudomonas</taxon>
    </lineage>
</organism>
<dbReference type="InterPro" id="IPR032675">
    <property type="entry name" value="LRR_dom_sf"/>
</dbReference>
<dbReference type="InterPro" id="IPR046673">
    <property type="entry name" value="ToxA_N"/>
</dbReference>
<keyword evidence="7" id="KW-0433">Leucine-rich repeat</keyword>
<evidence type="ECO:0000256" key="14">
    <source>
        <dbReference type="PROSITE-ProRule" id="PRU01398"/>
    </source>
</evidence>
<evidence type="ECO:0000256" key="9">
    <source>
        <dbReference type="ARBA" id="ARBA00022737"/>
    </source>
</evidence>
<dbReference type="PROSITE" id="PS52053">
    <property type="entry name" value="NEL"/>
    <property type="match status" value="1"/>
</dbReference>
<keyword evidence="10 14" id="KW-0833">Ubl conjugation pathway</keyword>
<name>A0ABS6NU68_9PSED</name>
<dbReference type="InterPro" id="IPR029487">
    <property type="entry name" value="NEL_dom"/>
</dbReference>
<feature type="active site" description="Glycyl thioester intermediate" evidence="14">
    <location>
        <position position="1406"/>
    </location>
</feature>
<reference evidence="16" key="1">
    <citation type="submission" date="2021-06" db="EMBL/GenBank/DDBJ databases">
        <title>Updating the genus Pseudomonas: Description of 43 new species and partition of the Pseudomonas putida group.</title>
        <authorList>
            <person name="Girard L."/>
            <person name="Lood C."/>
            <person name="Vandamme P."/>
            <person name="Rokni-Zadeh H."/>
            <person name="Van Noort V."/>
            <person name="Hofte M."/>
            <person name="Lavigne R."/>
            <person name="De Mot R."/>
        </authorList>
    </citation>
    <scope>NUCLEOTIDE SEQUENCE</scope>
    <source>
        <strain evidence="16">SWRI103</strain>
    </source>
</reference>
<comment type="caution">
    <text evidence="16">The sequence shown here is derived from an EMBL/GenBank/DDBJ whole genome shotgun (WGS) entry which is preliminary data.</text>
</comment>
<keyword evidence="17" id="KW-1185">Reference proteome</keyword>
<keyword evidence="6 14" id="KW-0964">Secreted</keyword>
<dbReference type="Pfam" id="PF13855">
    <property type="entry name" value="LRR_8"/>
    <property type="match status" value="1"/>
</dbReference>
<comment type="subcellular location">
    <subcellularLocation>
        <location evidence="2">Host cytoplasm</location>
    </subcellularLocation>
    <subcellularLocation>
        <location evidence="3">Secreted</location>
    </subcellularLocation>
</comment>
<comment type="catalytic activity">
    <reaction evidence="1">
        <text>S-ubiquitinyl-[E2 ubiquitin-conjugating enzyme]-L-cysteine + [acceptor protein]-L-lysine = [E2 ubiquitin-conjugating enzyme]-L-cysteine + N(6)-ubiquitinyl-[acceptor protein]-L-lysine.</text>
        <dbReference type="EC" id="2.3.2.27"/>
    </reaction>
</comment>
<evidence type="ECO:0000313" key="17">
    <source>
        <dbReference type="Proteomes" id="UP001048976"/>
    </source>
</evidence>
<evidence type="ECO:0000256" key="11">
    <source>
        <dbReference type="ARBA" id="ARBA00022843"/>
    </source>
</evidence>
<dbReference type="SMART" id="SM00369">
    <property type="entry name" value="LRR_TYP"/>
    <property type="match status" value="3"/>
</dbReference>
<accession>A0ABS6NU68</accession>
<evidence type="ECO:0000256" key="10">
    <source>
        <dbReference type="ARBA" id="ARBA00022786"/>
    </source>
</evidence>
<dbReference type="RefSeq" id="WP_169375040.1">
    <property type="nucleotide sequence ID" value="NZ_JAHSTY010000001.1"/>
</dbReference>
<proteinExistence type="inferred from homology"/>
<dbReference type="PANTHER" id="PTHR47114:SF2">
    <property type="entry name" value="OLIGODENDROCYTE-MYELIN GLYCOPROTEIN"/>
    <property type="match status" value="1"/>
</dbReference>
<dbReference type="PROSITE" id="PS51450">
    <property type="entry name" value="LRR"/>
    <property type="match status" value="2"/>
</dbReference>
<dbReference type="Pfam" id="PF14496">
    <property type="entry name" value="NEL"/>
    <property type="match status" value="1"/>
</dbReference>
<keyword evidence="13 14" id="KW-1035">Host cytoplasm</keyword>
<evidence type="ECO:0000256" key="2">
    <source>
        <dbReference type="ARBA" id="ARBA00004192"/>
    </source>
</evidence>
<evidence type="ECO:0000256" key="5">
    <source>
        <dbReference type="ARBA" id="ARBA00012483"/>
    </source>
</evidence>
<evidence type="ECO:0000259" key="15">
    <source>
        <dbReference type="PROSITE" id="PS52053"/>
    </source>
</evidence>
<comment type="similarity">
    <text evidence="4 14">Belongs to the LRR-containing bacterial E3 ligase family.</text>
</comment>
<dbReference type="EMBL" id="JAHSTY010000001">
    <property type="protein sequence ID" value="MBV4451756.1"/>
    <property type="molecule type" value="Genomic_DNA"/>
</dbReference>
<dbReference type="PANTHER" id="PTHR47114">
    <property type="match status" value="1"/>
</dbReference>